<feature type="domain" description="HicB-like antitoxin of toxin-antitoxin system" evidence="1">
    <location>
        <begin position="7"/>
        <end position="63"/>
    </location>
</feature>
<dbReference type="InterPro" id="IPR031807">
    <property type="entry name" value="HicB-like"/>
</dbReference>
<dbReference type="Gene3D" id="3.30.160.250">
    <property type="match status" value="1"/>
</dbReference>
<reference evidence="2" key="1">
    <citation type="submission" date="2022-12" db="EMBL/GenBank/DDBJ databases">
        <title>Jiella pelagia sp. nov., isolated from phosphonate enriched culture of Northwest Pacific surface seawater.</title>
        <authorList>
            <person name="Shin D.Y."/>
            <person name="Hwang C.Y."/>
        </authorList>
    </citation>
    <scope>NUCLEOTIDE SEQUENCE</scope>
    <source>
        <strain evidence="2">HL-NP1</strain>
    </source>
</reference>
<organism evidence="2 3">
    <name type="scientific">Jiella pelagia</name>
    <dbReference type="NCBI Taxonomy" id="2986949"/>
    <lineage>
        <taxon>Bacteria</taxon>
        <taxon>Pseudomonadati</taxon>
        <taxon>Pseudomonadota</taxon>
        <taxon>Alphaproteobacteria</taxon>
        <taxon>Hyphomicrobiales</taxon>
        <taxon>Aurantimonadaceae</taxon>
        <taxon>Jiella</taxon>
    </lineage>
</organism>
<dbReference type="EMBL" id="CP114029">
    <property type="protein sequence ID" value="WAP70806.1"/>
    <property type="molecule type" value="Genomic_DNA"/>
</dbReference>
<evidence type="ECO:0000313" key="3">
    <source>
        <dbReference type="Proteomes" id="UP001164020"/>
    </source>
</evidence>
<dbReference type="Proteomes" id="UP001164020">
    <property type="component" value="Chromosome"/>
</dbReference>
<accession>A0ABY7C6D2</accession>
<dbReference type="InterPro" id="IPR035069">
    <property type="entry name" value="TTHA1013/TTHA0281-like"/>
</dbReference>
<dbReference type="InterPro" id="IPR051404">
    <property type="entry name" value="TA_system_antitoxin"/>
</dbReference>
<gene>
    <name evidence="2" type="ORF">OH818_12865</name>
</gene>
<dbReference type="PANTHER" id="PTHR34504">
    <property type="entry name" value="ANTITOXIN HICB"/>
    <property type="match status" value="1"/>
</dbReference>
<dbReference type="PANTHER" id="PTHR34504:SF4">
    <property type="entry name" value="ANTITOXIN HICB"/>
    <property type="match status" value="1"/>
</dbReference>
<evidence type="ECO:0000259" key="1">
    <source>
        <dbReference type="Pfam" id="PF15919"/>
    </source>
</evidence>
<name>A0ABY7C6D2_9HYPH</name>
<proteinExistence type="predicted"/>
<evidence type="ECO:0000313" key="2">
    <source>
        <dbReference type="EMBL" id="WAP70806.1"/>
    </source>
</evidence>
<sequence>MAEKRRYTINLLPQPEGGFTVLVPALPEVVTEGDTREEALANAREAIEGVLAMYREEGWDIPADIEPQLEHLTVAA</sequence>
<dbReference type="RefSeq" id="WP_268883339.1">
    <property type="nucleotide sequence ID" value="NZ_CP114029.1"/>
</dbReference>
<dbReference type="SUPFAM" id="SSF143100">
    <property type="entry name" value="TTHA1013/TTHA0281-like"/>
    <property type="match status" value="1"/>
</dbReference>
<dbReference type="Pfam" id="PF15919">
    <property type="entry name" value="HicB_lk_antitox"/>
    <property type="match status" value="1"/>
</dbReference>
<keyword evidence="3" id="KW-1185">Reference proteome</keyword>
<protein>
    <submittedName>
        <fullName evidence="2">Type II toxin-antitoxin system HicB family antitoxin</fullName>
    </submittedName>
</protein>